<sequence length="67" mass="7152">MNKVNATSPNRISACMIPPLSSGASIVVSNPNAFSSHRNAPTAFRYPKYACKLAARLLLLFSVMSPA</sequence>
<gene>
    <name evidence="1" type="ORF">EV643_101149</name>
</gene>
<name>A0A4R6KTL4_9ACTN</name>
<keyword evidence="2" id="KW-1185">Reference proteome</keyword>
<accession>A0A4R6KTL4</accession>
<reference evidence="1 2" key="1">
    <citation type="submission" date="2019-03" db="EMBL/GenBank/DDBJ databases">
        <title>Genomic Encyclopedia of Type Strains, Phase III (KMG-III): the genomes of soil and plant-associated and newly described type strains.</title>
        <authorList>
            <person name="Whitman W."/>
        </authorList>
    </citation>
    <scope>NUCLEOTIDE SEQUENCE [LARGE SCALE GENOMIC DNA]</scope>
    <source>
        <strain evidence="1 2">VKM Ac-2527</strain>
    </source>
</reference>
<dbReference type="Proteomes" id="UP000295388">
    <property type="component" value="Unassembled WGS sequence"/>
</dbReference>
<evidence type="ECO:0000313" key="1">
    <source>
        <dbReference type="EMBL" id="TDO54367.1"/>
    </source>
</evidence>
<evidence type="ECO:0000313" key="2">
    <source>
        <dbReference type="Proteomes" id="UP000295388"/>
    </source>
</evidence>
<dbReference type="RefSeq" id="WP_238165264.1">
    <property type="nucleotide sequence ID" value="NZ_SNWQ01000001.1"/>
</dbReference>
<proteinExistence type="predicted"/>
<dbReference type="EMBL" id="SNWQ01000001">
    <property type="protein sequence ID" value="TDO54367.1"/>
    <property type="molecule type" value="Genomic_DNA"/>
</dbReference>
<dbReference type="AlphaFoldDB" id="A0A4R6KTL4"/>
<comment type="caution">
    <text evidence="1">The sequence shown here is derived from an EMBL/GenBank/DDBJ whole genome shotgun (WGS) entry which is preliminary data.</text>
</comment>
<protein>
    <submittedName>
        <fullName evidence="1">Uncharacterized protein</fullName>
    </submittedName>
</protein>
<organism evidence="1 2">
    <name type="scientific">Kribbella caucasensis</name>
    <dbReference type="NCBI Taxonomy" id="2512215"/>
    <lineage>
        <taxon>Bacteria</taxon>
        <taxon>Bacillati</taxon>
        <taxon>Actinomycetota</taxon>
        <taxon>Actinomycetes</taxon>
        <taxon>Propionibacteriales</taxon>
        <taxon>Kribbellaceae</taxon>
        <taxon>Kribbella</taxon>
    </lineage>
</organism>